<evidence type="ECO:0000313" key="2">
    <source>
        <dbReference type="EMBL" id="PJJ29265.1"/>
    </source>
</evidence>
<name>A0A2M8Z742_9FIRM</name>
<dbReference type="Proteomes" id="UP000231092">
    <property type="component" value="Unassembled WGS sequence"/>
</dbReference>
<dbReference type="AlphaFoldDB" id="A0A2M8Z742"/>
<dbReference type="InterPro" id="IPR036086">
    <property type="entry name" value="ParB/Sulfiredoxin_sf"/>
</dbReference>
<reference evidence="2 3" key="1">
    <citation type="submission" date="2017-11" db="EMBL/GenBank/DDBJ databases">
        <title>Understudied soil microbes with underappreciated capabilities: Untangling the Clostridium saccharolyticum group.</title>
        <authorList>
            <person name="Leschine S."/>
        </authorList>
    </citation>
    <scope>NUCLEOTIDE SEQUENCE [LARGE SCALE GENOMIC DNA]</scope>
    <source>
        <strain evidence="2 3">18A</strain>
    </source>
</reference>
<proteinExistence type="predicted"/>
<dbReference type="OrthoDB" id="4536617at2"/>
<dbReference type="GO" id="GO:0071453">
    <property type="term" value="P:cellular response to oxygen levels"/>
    <property type="evidence" value="ECO:0007669"/>
    <property type="project" value="TreeGrafter"/>
</dbReference>
<comment type="caution">
    <text evidence="2">The sequence shown here is derived from an EMBL/GenBank/DDBJ whole genome shotgun (WGS) entry which is preliminary data.</text>
</comment>
<dbReference type="PANTHER" id="PTHR30083">
    <property type="entry name" value="TRANSCRIPTIONAL REGULATOR-RELATED"/>
    <property type="match status" value="1"/>
</dbReference>
<sequence>MESTKEKKAETCYSELNACIEKIIRLLKTMKLLEKVQALNKIRRALSECSPFHDPVDLVEWIPAQKVKANDYNPNKVAPDEMELLYTSIRLDDFTQPIVSYCIDKDHYEITDGFHRNKIGRYPEIARKRHGYLPLTIIDKPLDERIGSTIRHNRARGTHQIRSMSEIVANLATMGWSDDKIGKNLGMELDEIIRLKQVSGLKGAFQNHEFSKSWKEFEYNYYK</sequence>
<protein>
    <submittedName>
        <fullName evidence="2">ParB-like chromosome segregation protein Spo0J</fullName>
    </submittedName>
</protein>
<dbReference type="SUPFAM" id="SSF110849">
    <property type="entry name" value="ParB/Sulfiredoxin"/>
    <property type="match status" value="1"/>
</dbReference>
<evidence type="ECO:0000313" key="3">
    <source>
        <dbReference type="Proteomes" id="UP000231092"/>
    </source>
</evidence>
<feature type="domain" description="ParB-like N-terminal" evidence="1">
    <location>
        <begin position="59"/>
        <end position="117"/>
    </location>
</feature>
<dbReference type="EMBL" id="PGET01000001">
    <property type="protein sequence ID" value="PJJ29265.1"/>
    <property type="molecule type" value="Genomic_DNA"/>
</dbReference>
<dbReference type="Pfam" id="PF02195">
    <property type="entry name" value="ParB_N"/>
    <property type="match status" value="1"/>
</dbReference>
<evidence type="ECO:0000259" key="1">
    <source>
        <dbReference type="Pfam" id="PF02195"/>
    </source>
</evidence>
<organism evidence="2 3">
    <name type="scientific">[Clostridium] celerecrescens 18A</name>
    <dbReference type="NCBI Taxonomy" id="1286362"/>
    <lineage>
        <taxon>Bacteria</taxon>
        <taxon>Bacillati</taxon>
        <taxon>Bacillota</taxon>
        <taxon>Clostridia</taxon>
        <taxon>Lachnospirales</taxon>
        <taxon>Lachnospiraceae</taxon>
        <taxon>Lacrimispora</taxon>
    </lineage>
</organism>
<dbReference type="Gene3D" id="3.90.1530.10">
    <property type="entry name" value="Conserved hypothetical protein from pyrococcus furiosus pfu- 392566-001, ParB domain"/>
    <property type="match status" value="1"/>
</dbReference>
<dbReference type="RefSeq" id="WP_100305673.1">
    <property type="nucleotide sequence ID" value="NZ_PGET01000001.1"/>
</dbReference>
<accession>A0A2M8Z742</accession>
<dbReference type="CDD" id="cd16397">
    <property type="entry name" value="IbrB_like"/>
    <property type="match status" value="1"/>
</dbReference>
<gene>
    <name evidence="2" type="ORF">H171_2806</name>
</gene>
<dbReference type="PANTHER" id="PTHR30083:SF1">
    <property type="entry name" value="TRANSCRIPTIONAL REGULATOR"/>
    <property type="match status" value="1"/>
</dbReference>
<dbReference type="InterPro" id="IPR003115">
    <property type="entry name" value="ParB_N"/>
</dbReference>